<name>A0A7S1A8V1_NOCSC</name>
<evidence type="ECO:0000256" key="1">
    <source>
        <dbReference type="SAM" id="MobiDB-lite"/>
    </source>
</evidence>
<dbReference type="AlphaFoldDB" id="A0A7S1A8V1"/>
<accession>A0A7S1A8V1</accession>
<evidence type="ECO:0000313" key="2">
    <source>
        <dbReference type="EMBL" id="CAD8846397.1"/>
    </source>
</evidence>
<feature type="region of interest" description="Disordered" evidence="1">
    <location>
        <begin position="216"/>
        <end position="243"/>
    </location>
</feature>
<feature type="compositionally biased region" description="Basic and acidic residues" evidence="1">
    <location>
        <begin position="231"/>
        <end position="243"/>
    </location>
</feature>
<organism evidence="2">
    <name type="scientific">Noctiluca scintillans</name>
    <name type="common">Sea sparkle</name>
    <name type="synonym">Red tide dinoflagellate</name>
    <dbReference type="NCBI Taxonomy" id="2966"/>
    <lineage>
        <taxon>Eukaryota</taxon>
        <taxon>Sar</taxon>
        <taxon>Alveolata</taxon>
        <taxon>Dinophyceae</taxon>
        <taxon>Noctilucales</taxon>
        <taxon>Noctilucaceae</taxon>
        <taxon>Noctiluca</taxon>
    </lineage>
</organism>
<sequence length="386" mass="42598">MGAEVSPPEPPLPRFSDVLDAQTWASNLVRQVEEDAARMGRHGSPAWLDTWREALWTLAVQKRCVEVETRRLITTGAHTARGAPVSQLPQASHSPGNAAQHAIQLGLELLEARCLQPVQGRLDLVEKGLGRLECCLDTLRAVRDSRGQGVACAGSIGTNTVVGTTLVRRHSADVHGHVQQGPTSAAGPLPIGRQKPSVPLSDCDCRKPPVSCDHGELWPARHTSSPVSSTLEHRRDTENRDTETEQLQYAEQRLRHAEIEHEQTQVSLRKAERRADEAERKHGESERCWKQRFVSLQRQLRRTELGVHASPGPCSETRTVGEDTSEVDCTVGAGPSRADALELLREVRGLEHRIRRSPLSGPRDRAWTACQPESVRTFAVRRASDG</sequence>
<dbReference type="EMBL" id="HBFQ01029442">
    <property type="protein sequence ID" value="CAD8846397.1"/>
    <property type="molecule type" value="Transcribed_RNA"/>
</dbReference>
<gene>
    <name evidence="2" type="ORF">NSCI0253_LOCUS20747</name>
</gene>
<feature type="region of interest" description="Disordered" evidence="1">
    <location>
        <begin position="261"/>
        <end position="284"/>
    </location>
</feature>
<reference evidence="2" key="1">
    <citation type="submission" date="2021-01" db="EMBL/GenBank/DDBJ databases">
        <authorList>
            <person name="Corre E."/>
            <person name="Pelletier E."/>
            <person name="Niang G."/>
            <person name="Scheremetjew M."/>
            <person name="Finn R."/>
            <person name="Kale V."/>
            <person name="Holt S."/>
            <person name="Cochrane G."/>
            <person name="Meng A."/>
            <person name="Brown T."/>
            <person name="Cohen L."/>
        </authorList>
    </citation>
    <scope>NUCLEOTIDE SEQUENCE</scope>
</reference>
<proteinExistence type="predicted"/>
<protein>
    <submittedName>
        <fullName evidence="2">Uncharacterized protein</fullName>
    </submittedName>
</protein>